<dbReference type="InterPro" id="IPR013901">
    <property type="entry name" value="Anthrone_oxy"/>
</dbReference>
<feature type="transmembrane region" description="Helical" evidence="6">
    <location>
        <begin position="126"/>
        <end position="147"/>
    </location>
</feature>
<keyword evidence="2 6" id="KW-0812">Transmembrane</keyword>
<comment type="subcellular location">
    <subcellularLocation>
        <location evidence="1">Membrane</location>
        <topology evidence="1">Multi-pass membrane protein</topology>
    </subcellularLocation>
</comment>
<evidence type="ECO:0000256" key="2">
    <source>
        <dbReference type="ARBA" id="ARBA00022692"/>
    </source>
</evidence>
<comment type="similarity">
    <text evidence="5">Belongs to the anthrone oxygenase family.</text>
</comment>
<evidence type="ECO:0000256" key="6">
    <source>
        <dbReference type="SAM" id="Phobius"/>
    </source>
</evidence>
<reference evidence="7 8" key="1">
    <citation type="submission" date="2019-07" db="EMBL/GenBank/DDBJ databases">
        <title>Finished genome of Venturia effusa.</title>
        <authorList>
            <person name="Young C.A."/>
            <person name="Cox M.P."/>
            <person name="Ganley A.R.D."/>
            <person name="David W.J."/>
        </authorList>
    </citation>
    <scope>NUCLEOTIDE SEQUENCE [LARGE SCALE GENOMIC DNA]</scope>
    <source>
        <strain evidence="8">albino</strain>
    </source>
</reference>
<dbReference type="Pfam" id="PF08592">
    <property type="entry name" value="Anthrone_oxy"/>
    <property type="match status" value="1"/>
</dbReference>
<dbReference type="PANTHER" id="PTHR35042">
    <property type="entry name" value="ANTHRONE OXYGENASE ENCC"/>
    <property type="match status" value="1"/>
</dbReference>
<dbReference type="EMBL" id="CP042203">
    <property type="protein sequence ID" value="QDS78085.1"/>
    <property type="molecule type" value="Genomic_DNA"/>
</dbReference>
<dbReference type="PANTHER" id="PTHR35042:SF1">
    <property type="entry name" value="DUF1772-DOMAIN-CONTAINING PROTEIN"/>
    <property type="match status" value="1"/>
</dbReference>
<keyword evidence="8" id="KW-1185">Reference proteome</keyword>
<feature type="transmembrane region" description="Helical" evidence="6">
    <location>
        <begin position="20"/>
        <end position="48"/>
    </location>
</feature>
<keyword evidence="4 6" id="KW-0472">Membrane</keyword>
<gene>
    <name evidence="7" type="ORF">FKW77_003815</name>
</gene>
<evidence type="ECO:0000256" key="5">
    <source>
        <dbReference type="ARBA" id="ARBA00034313"/>
    </source>
</evidence>
<protein>
    <recommendedName>
        <fullName evidence="9">DUF1772 domain-containing protein</fullName>
    </recommendedName>
</protein>
<proteinExistence type="inferred from homology"/>
<evidence type="ECO:0008006" key="9">
    <source>
        <dbReference type="Google" id="ProtNLM"/>
    </source>
</evidence>
<evidence type="ECO:0000313" key="8">
    <source>
        <dbReference type="Proteomes" id="UP000316270"/>
    </source>
</evidence>
<feature type="transmembrane region" description="Helical" evidence="6">
    <location>
        <begin position="69"/>
        <end position="89"/>
    </location>
</feature>
<evidence type="ECO:0000256" key="4">
    <source>
        <dbReference type="ARBA" id="ARBA00023136"/>
    </source>
</evidence>
<dbReference type="STRING" id="50376.A0A517LR12"/>
<dbReference type="OrthoDB" id="5954308at2759"/>
<sequence>MSQSLLNHLNTLVTDTPVPAGIRIAQVIGITSAAYLSGYIANFSFVGVPSLARAPVNVKPLVWQDMYRIGASTAPYMAILSSLSFGYLASTGNSVAHAPKERKKIAHPKAVPRTPDLFRNHKSRTFYLYAMAAILVPAIVPYTVGIMKLTNDRLHQRAERYKLVNAWEVKEDGEMEELLKKWTTLNTTRSLLPLAATLFGLWAIMS</sequence>
<evidence type="ECO:0000313" key="7">
    <source>
        <dbReference type="EMBL" id="QDS78085.1"/>
    </source>
</evidence>
<name>A0A517LR12_9PEZI</name>
<dbReference type="AlphaFoldDB" id="A0A517LR12"/>
<dbReference type="Proteomes" id="UP000316270">
    <property type="component" value="Chromosome 19"/>
</dbReference>
<keyword evidence="3 6" id="KW-1133">Transmembrane helix</keyword>
<accession>A0A517LR12</accession>
<organism evidence="7 8">
    <name type="scientific">Venturia effusa</name>
    <dbReference type="NCBI Taxonomy" id="50376"/>
    <lineage>
        <taxon>Eukaryota</taxon>
        <taxon>Fungi</taxon>
        <taxon>Dikarya</taxon>
        <taxon>Ascomycota</taxon>
        <taxon>Pezizomycotina</taxon>
        <taxon>Dothideomycetes</taxon>
        <taxon>Pleosporomycetidae</taxon>
        <taxon>Venturiales</taxon>
        <taxon>Venturiaceae</taxon>
        <taxon>Venturia</taxon>
    </lineage>
</organism>
<evidence type="ECO:0000256" key="1">
    <source>
        <dbReference type="ARBA" id="ARBA00004141"/>
    </source>
</evidence>
<evidence type="ECO:0000256" key="3">
    <source>
        <dbReference type="ARBA" id="ARBA00022989"/>
    </source>
</evidence>
<dbReference type="GO" id="GO:0016020">
    <property type="term" value="C:membrane"/>
    <property type="evidence" value="ECO:0007669"/>
    <property type="project" value="UniProtKB-SubCell"/>
</dbReference>